<organism evidence="2">
    <name type="scientific">Rhodotorula toruloides</name>
    <name type="common">Yeast</name>
    <name type="synonym">Rhodosporidium toruloides</name>
    <dbReference type="NCBI Taxonomy" id="5286"/>
    <lineage>
        <taxon>Eukaryota</taxon>
        <taxon>Fungi</taxon>
        <taxon>Dikarya</taxon>
        <taxon>Basidiomycota</taxon>
        <taxon>Pucciniomycotina</taxon>
        <taxon>Microbotryomycetes</taxon>
        <taxon>Sporidiobolales</taxon>
        <taxon>Sporidiobolaceae</taxon>
        <taxon>Rhodotorula</taxon>
    </lineage>
</organism>
<evidence type="ECO:0000256" key="1">
    <source>
        <dbReference type="SAM" id="MobiDB-lite"/>
    </source>
</evidence>
<reference evidence="2" key="1">
    <citation type="journal article" date="2014" name="Genome Announc.">
        <title>Draft genome sequence of Rhodosporidium toruloides CECT1137, an oleaginous yeast of biotechnological interest.</title>
        <authorList>
            <person name="Morin N."/>
            <person name="Calcas X."/>
            <person name="Devillers H."/>
            <person name="Durrens P."/>
            <person name="Sherman D.J."/>
            <person name="Nicaud J.-M."/>
            <person name="Neuveglise C."/>
        </authorList>
    </citation>
    <scope>NUCLEOTIDE SEQUENCE</scope>
    <source>
        <strain evidence="2">CECT1137</strain>
    </source>
</reference>
<dbReference type="GO" id="GO:0005797">
    <property type="term" value="C:Golgi medial cisterna"/>
    <property type="evidence" value="ECO:0007669"/>
    <property type="project" value="TreeGrafter"/>
</dbReference>
<dbReference type="OrthoDB" id="432953at2759"/>
<gene>
    <name evidence="2" type="ORF">RHTO0S_02e14334g</name>
</gene>
<evidence type="ECO:0000313" key="2">
    <source>
        <dbReference type="EMBL" id="CDR37397.1"/>
    </source>
</evidence>
<dbReference type="GO" id="GO:0000138">
    <property type="term" value="C:Golgi trans cisterna"/>
    <property type="evidence" value="ECO:0007669"/>
    <property type="project" value="TreeGrafter"/>
</dbReference>
<dbReference type="InterPro" id="IPR026705">
    <property type="entry name" value="Hid-1/Ecm30"/>
</dbReference>
<dbReference type="PANTHER" id="PTHR21575">
    <property type="entry name" value="PROTEIN HID1"/>
    <property type="match status" value="1"/>
</dbReference>
<feature type="compositionally biased region" description="Acidic residues" evidence="1">
    <location>
        <begin position="170"/>
        <end position="179"/>
    </location>
</feature>
<dbReference type="AlphaFoldDB" id="A0A061ARQ5"/>
<feature type="compositionally biased region" description="Basic and acidic residues" evidence="1">
    <location>
        <begin position="147"/>
        <end position="163"/>
    </location>
</feature>
<dbReference type="GO" id="GO:0016020">
    <property type="term" value="C:membrane"/>
    <property type="evidence" value="ECO:0007669"/>
    <property type="project" value="TreeGrafter"/>
</dbReference>
<name>A0A061ARQ5_RHOTO</name>
<feature type="compositionally biased region" description="Low complexity" evidence="1">
    <location>
        <begin position="792"/>
        <end position="818"/>
    </location>
</feature>
<dbReference type="PANTHER" id="PTHR21575:SF12">
    <property type="entry name" value="PROTEIN HID1"/>
    <property type="match status" value="1"/>
</dbReference>
<proteinExistence type="predicted"/>
<feature type="region of interest" description="Disordered" evidence="1">
    <location>
        <begin position="745"/>
        <end position="842"/>
    </location>
</feature>
<accession>A0A061ARQ5</accession>
<dbReference type="EMBL" id="LK052937">
    <property type="protein sequence ID" value="CDR37397.1"/>
    <property type="molecule type" value="Genomic_DNA"/>
</dbReference>
<feature type="region of interest" description="Disordered" evidence="1">
    <location>
        <begin position="147"/>
        <end position="183"/>
    </location>
</feature>
<sequence length="1025" mass="109242">MLGWSTQLGNKLFGPDPKFEFAKPGQGVDLLAGRTIPLDSPYWRQYLTLFDSPSDVVLLLPSTSLLSALHSNPLNVLTLIHFLTTSLFTLLLNPSFPNAELAKEALNAVRVLSRVVPLVLAPRVAGAVDQVEEELFWRREKVPLREEVGEESASGKEEAKASDAEGQFVLEDEEDEDTTPVDPLTSASAVKAQHEAEESAFEELPPLAERLLSALVDLLFVPGFTLPDSSRAGADSSIVTYSIWESGIASPAPSHPRPALPLTSLSARLEILRLLTLLISLPSLLTSPSHFPSLPNTWREALVSGRAAGRGDKNVVLCLLCSVLNTALNAGAAGAAGTSAGAGVEGLRERAARLAAETAKRTAPVADGSDEASVKNALVGACLQFLDTVLIDHAPVEGAEAAPNQFAFYLSKLHRPSDFSFLHSGLVGLITTSLAAPSTSSLFPLGLPLPVNISPSSSPTSPARTKKPAGWTTEALTILWRTLDTNRKFVSWLVKPHSTSEGKSRLLETLVAVEACMLDWHPDETQIGLVRLASFIMQTISAEAASAGLASKEAEEEVKRVLNAPLEPEVVGARLAGVVRRHVASQGIEVGEERQGERNRKRETKSVSFVEYLLIVLHALLIPSPTTAAAPQSTRSSLSTLYPSLLLTVSNLSPLFRDVGADAATRLVRVWLAFSAPSWVLMEEGNPRLIFYLLETFNNVVHFNLDSNPHIMYALPVIYQRFDLLANFTLAQGIAEARRLRAARRERQQRASSGGSTLRPISEGVAASARTSEDSPAASSEKALGKRRERTLSLGSLADLSLSSPTSPNLSRTTSNTSGGPLSPTASEAGETGDEQRPFVGKNGFVPTTEWVAAWREGLPLDTLMIVLSKLRPKLLELDPSFPSSTPSASVIASLRALLVSPSLTTLLPPLSSQPPPRIRSFASSAASTTWFASVIYGRIYLSQLDYLRDTLAVQLFAVAQAPDSAAGGLWRRAGAVGGVQGVVGGLSAGLGAELDRVSRSAVEVGGKVGDTVRGVLGRFGGGGR</sequence>
<dbReference type="Pfam" id="PF12722">
    <property type="entry name" value="Hid1"/>
    <property type="match status" value="1"/>
</dbReference>
<protein>
    <submittedName>
        <fullName evidence="2">RHTO0S02e14334g1_1</fullName>
    </submittedName>
</protein>